<feature type="compositionally biased region" description="Acidic residues" evidence="1">
    <location>
        <begin position="212"/>
        <end position="236"/>
    </location>
</feature>
<comment type="caution">
    <text evidence="3">The sequence shown here is derived from an EMBL/GenBank/DDBJ whole genome shotgun (WGS) entry which is preliminary data.</text>
</comment>
<reference evidence="3" key="2">
    <citation type="submission" date="2023-06" db="EMBL/GenBank/DDBJ databases">
        <authorList>
            <consortium name="Lawrence Berkeley National Laboratory"/>
            <person name="Mondo S.J."/>
            <person name="Hensen N."/>
            <person name="Bonometti L."/>
            <person name="Westerberg I."/>
            <person name="Brannstrom I.O."/>
            <person name="Guillou S."/>
            <person name="Cros-Aarteil S."/>
            <person name="Calhoun S."/>
            <person name="Haridas S."/>
            <person name="Kuo A."/>
            <person name="Pangilinan J."/>
            <person name="Riley R."/>
            <person name="Labutti K."/>
            <person name="Andreopoulos B."/>
            <person name="Lipzen A."/>
            <person name="Chen C."/>
            <person name="Yanf M."/>
            <person name="Daum C."/>
            <person name="Ng V."/>
            <person name="Clum A."/>
            <person name="Steindorff A."/>
            <person name="Ohm R."/>
            <person name="Martin F."/>
            <person name="Silar P."/>
            <person name="Natvig D."/>
            <person name="Lalanne C."/>
            <person name="Gautier V."/>
            <person name="Ament-Velasquez S.L."/>
            <person name="Kruys A."/>
            <person name="Hutchinson M.I."/>
            <person name="Powell A.J."/>
            <person name="Barry K."/>
            <person name="Miller A.N."/>
            <person name="Grigoriev I.V."/>
            <person name="Debuchy R."/>
            <person name="Gladieux P."/>
            <person name="Thoren M.H."/>
            <person name="Johannesson H."/>
        </authorList>
    </citation>
    <scope>NUCLEOTIDE SEQUENCE</scope>
    <source>
        <strain evidence="3">PSN324</strain>
    </source>
</reference>
<feature type="compositionally biased region" description="Polar residues" evidence="1">
    <location>
        <begin position="347"/>
        <end position="359"/>
    </location>
</feature>
<feature type="region of interest" description="Disordered" evidence="1">
    <location>
        <begin position="880"/>
        <end position="922"/>
    </location>
</feature>
<evidence type="ECO:0000313" key="4">
    <source>
        <dbReference type="Proteomes" id="UP001321749"/>
    </source>
</evidence>
<dbReference type="PANTHER" id="PTHR38166">
    <property type="entry name" value="C2H2-TYPE DOMAIN-CONTAINING PROTEIN-RELATED"/>
    <property type="match status" value="1"/>
</dbReference>
<reference evidence="3" key="1">
    <citation type="journal article" date="2023" name="Mol. Phylogenet. Evol.">
        <title>Genome-scale phylogeny and comparative genomics of the fungal order Sordariales.</title>
        <authorList>
            <person name="Hensen N."/>
            <person name="Bonometti L."/>
            <person name="Westerberg I."/>
            <person name="Brannstrom I.O."/>
            <person name="Guillou S."/>
            <person name="Cros-Aarteil S."/>
            <person name="Calhoun S."/>
            <person name="Haridas S."/>
            <person name="Kuo A."/>
            <person name="Mondo S."/>
            <person name="Pangilinan J."/>
            <person name="Riley R."/>
            <person name="LaButti K."/>
            <person name="Andreopoulos B."/>
            <person name="Lipzen A."/>
            <person name="Chen C."/>
            <person name="Yan M."/>
            <person name="Daum C."/>
            <person name="Ng V."/>
            <person name="Clum A."/>
            <person name="Steindorff A."/>
            <person name="Ohm R.A."/>
            <person name="Martin F."/>
            <person name="Silar P."/>
            <person name="Natvig D.O."/>
            <person name="Lalanne C."/>
            <person name="Gautier V."/>
            <person name="Ament-Velasquez S.L."/>
            <person name="Kruys A."/>
            <person name="Hutchinson M.I."/>
            <person name="Powell A.J."/>
            <person name="Barry K."/>
            <person name="Miller A.N."/>
            <person name="Grigoriev I.V."/>
            <person name="Debuchy R."/>
            <person name="Gladieux P."/>
            <person name="Hiltunen Thoren M."/>
            <person name="Johannesson H."/>
        </authorList>
    </citation>
    <scope>NUCLEOTIDE SEQUENCE</scope>
    <source>
        <strain evidence="3">PSN324</strain>
    </source>
</reference>
<dbReference type="PANTHER" id="PTHR38166:SF1">
    <property type="entry name" value="C2H2-TYPE DOMAIN-CONTAINING PROTEIN"/>
    <property type="match status" value="1"/>
</dbReference>
<feature type="compositionally biased region" description="Polar residues" evidence="1">
    <location>
        <begin position="649"/>
        <end position="686"/>
    </location>
</feature>
<feature type="compositionally biased region" description="Low complexity" evidence="1">
    <location>
        <begin position="17"/>
        <end position="33"/>
    </location>
</feature>
<evidence type="ECO:0000313" key="3">
    <source>
        <dbReference type="EMBL" id="KAK4462309.1"/>
    </source>
</evidence>
<dbReference type="Gene3D" id="3.30.160.60">
    <property type="entry name" value="Classic Zinc Finger"/>
    <property type="match status" value="1"/>
</dbReference>
<feature type="region of interest" description="Disordered" evidence="1">
    <location>
        <begin position="1"/>
        <end position="69"/>
    </location>
</feature>
<evidence type="ECO:0000259" key="2">
    <source>
        <dbReference type="PROSITE" id="PS00028"/>
    </source>
</evidence>
<dbReference type="AlphaFoldDB" id="A0AAV9HR72"/>
<feature type="compositionally biased region" description="Basic and acidic residues" evidence="1">
    <location>
        <begin position="52"/>
        <end position="69"/>
    </location>
</feature>
<feature type="compositionally biased region" description="Basic residues" evidence="1">
    <location>
        <begin position="637"/>
        <end position="648"/>
    </location>
</feature>
<protein>
    <recommendedName>
        <fullName evidence="2">C2H2-type domain-containing protein</fullName>
    </recommendedName>
</protein>
<dbReference type="InterPro" id="IPR013087">
    <property type="entry name" value="Znf_C2H2_type"/>
</dbReference>
<accession>A0AAV9HR72</accession>
<evidence type="ECO:0000256" key="1">
    <source>
        <dbReference type="SAM" id="MobiDB-lite"/>
    </source>
</evidence>
<feature type="region of interest" description="Disordered" evidence="1">
    <location>
        <begin position="611"/>
        <end position="686"/>
    </location>
</feature>
<proteinExistence type="predicted"/>
<sequence>MEMSTPTKPTPVAAGLDSSNNDASSSVPSAADAVPDKPARVGFHHAPLPFRGPKEPMAEPQQERVEGEWARSFAERRSYTGWSIAAASTYTECTEPDLDSPRSAAEEPFVSDLDPQLSSLSLSKSIPLRQQNFGPPSRAPSFPSADRYGSSPDSRPAVPWQRRPSDMASPSPRRSRPDRLSNLSTSQLGPGPAARDFSRPSPIAEDARSAFDSEEEEVVDEDEGKGADNDDDETGDHEDKGKGVEEVSSDPAPLLSVRGKGSDEFHSSVGAYTPDSVSETGASPGRRSGPDDGLVQDVSDRLLKHIYGIELGDLADDRASATYESISDCLDNISRIIEAGSPAINQMTREPGFNSNISIQPAGGGGFGFGGMGGGSPGGDNRKGRPKKRPGDGHDKDDDEDEDGDGDDGYKQPGGKRQKVESFSCPFRKRNPIRFNVRDYLSCATQSFPDMPQLKRHIKHSHRKESLALITCPRCKQTFESHEALDRHSTLPAHQMCAVQDERHSADPEDGITTQIEDALNGRKANTKVDRWDALWNVLFPNDLEVLSSEFVPPTELDEVQQEFNMSTGTLRSALSTDFEELRQQVMHQNKDQAIDSLLQMFERHTEEVIANRRAKTVSSGRPRKQRNQGLKPGPQHARRPSGSRSIHRIQSTETMASPNDHSGIPSSIGTPESGTQYQRPPPLQTNCTPSPGSYQGYVNPSPGGYQGGCMSASALSPESMTPIIPHGMGGQFPVTVMPPHQTHGVLPVANHLVSPVQPSHSNHRRVSTSDSAVSVGQGPFMMSPNVSGVPPSASFGNLPVRQQPGFPHGLGISHPAGPAATSPINEMTLFGRPQQQLQQLQQQQQQAALQRDYDMQFAHQQMEFPDITEQDIMRYMEEETPMNAGFGPQYQYQQQQQGLEVRVQPPSNQNSSVGTEFSPRP</sequence>
<name>A0AAV9HR72_9PEZI</name>
<keyword evidence="4" id="KW-1185">Reference proteome</keyword>
<feature type="region of interest" description="Disordered" evidence="1">
    <location>
        <begin position="347"/>
        <end position="423"/>
    </location>
</feature>
<feature type="region of interest" description="Disordered" evidence="1">
    <location>
        <begin position="92"/>
        <end position="296"/>
    </location>
</feature>
<dbReference type="PROSITE" id="PS00028">
    <property type="entry name" value="ZINC_FINGER_C2H2_1"/>
    <property type="match status" value="1"/>
</dbReference>
<gene>
    <name evidence="3" type="ORF">QBC42DRAFT_81061</name>
</gene>
<dbReference type="Proteomes" id="UP001321749">
    <property type="component" value="Unassembled WGS sequence"/>
</dbReference>
<organism evidence="3 4">
    <name type="scientific">Cladorrhinum samala</name>
    <dbReference type="NCBI Taxonomy" id="585594"/>
    <lineage>
        <taxon>Eukaryota</taxon>
        <taxon>Fungi</taxon>
        <taxon>Dikarya</taxon>
        <taxon>Ascomycota</taxon>
        <taxon>Pezizomycotina</taxon>
        <taxon>Sordariomycetes</taxon>
        <taxon>Sordariomycetidae</taxon>
        <taxon>Sordariales</taxon>
        <taxon>Podosporaceae</taxon>
        <taxon>Cladorrhinum</taxon>
    </lineage>
</organism>
<dbReference type="EMBL" id="MU864974">
    <property type="protein sequence ID" value="KAK4462309.1"/>
    <property type="molecule type" value="Genomic_DNA"/>
</dbReference>
<feature type="compositionally biased region" description="Polar residues" evidence="1">
    <location>
        <begin position="906"/>
        <end position="916"/>
    </location>
</feature>
<feature type="compositionally biased region" description="Gly residues" evidence="1">
    <location>
        <begin position="362"/>
        <end position="378"/>
    </location>
</feature>
<feature type="compositionally biased region" description="Acidic residues" evidence="1">
    <location>
        <begin position="397"/>
        <end position="407"/>
    </location>
</feature>
<dbReference type="SMART" id="SM00355">
    <property type="entry name" value="ZnF_C2H2"/>
    <property type="match status" value="2"/>
</dbReference>
<feature type="compositionally biased region" description="Low complexity" evidence="1">
    <location>
        <begin position="111"/>
        <end position="128"/>
    </location>
</feature>
<feature type="domain" description="C2H2-type" evidence="2">
    <location>
        <begin position="472"/>
        <end position="494"/>
    </location>
</feature>